<geneLocation type="plasmid" evidence="2">
    <name>pb18-3</name>
</geneLocation>
<dbReference type="RefSeq" id="WP_163146626.1">
    <property type="nucleotide sequence ID" value="NZ_CP044458.1"/>
</dbReference>
<evidence type="ECO:0000313" key="1">
    <source>
        <dbReference type="EMBL" id="QIC72067.1"/>
    </source>
</evidence>
<protein>
    <submittedName>
        <fullName evidence="1">Uncharacterized protein</fullName>
    </submittedName>
</protein>
<dbReference type="AlphaFoldDB" id="A0A6C0Y731"/>
<name>A0A6C0Y731_9GAMM</name>
<sequence>MKKLFTVLNGQTVRLVVETDNLRNGTETFGCFEGYPYKAGSKLHNVQFVDQFGNNMGRDGILEMVKEIQIINNHDGSFKSVLKIIDVDYVEEVMTFVVTLENNRTVQVQFKRETNRLHADYNTHLAHIDRCNVYGYDLSKVEEELFNDWISTCKAIQDVVKELDSQYE</sequence>
<accession>A0A6C0Y731</accession>
<evidence type="ECO:0000313" key="2">
    <source>
        <dbReference type="Proteomes" id="UP000503440"/>
    </source>
</evidence>
<keyword evidence="1" id="KW-0614">Plasmid</keyword>
<proteinExistence type="predicted"/>
<gene>
    <name evidence="1" type="ORF">FSC09_17060</name>
</gene>
<dbReference type="EMBL" id="CP044458">
    <property type="protein sequence ID" value="QIC72067.1"/>
    <property type="molecule type" value="Genomic_DNA"/>
</dbReference>
<organism evidence="1 2">
    <name type="scientific">Acinetobacter indicus</name>
    <dbReference type="NCBI Taxonomy" id="756892"/>
    <lineage>
        <taxon>Bacteria</taxon>
        <taxon>Pseudomonadati</taxon>
        <taxon>Pseudomonadota</taxon>
        <taxon>Gammaproteobacteria</taxon>
        <taxon>Moraxellales</taxon>
        <taxon>Moraxellaceae</taxon>
        <taxon>Acinetobacter</taxon>
    </lineage>
</organism>
<dbReference type="Proteomes" id="UP000503440">
    <property type="component" value="Plasmid pB18-3"/>
</dbReference>
<reference evidence="1 2" key="1">
    <citation type="submission" date="2019-09" db="EMBL/GenBank/DDBJ databases">
        <title>Non-baumannii Acinetobacter spp. carrying blaNDM-1 isolated in China.</title>
        <authorList>
            <person name="Cui C."/>
            <person name="Chen C."/>
            <person name="Sun J."/>
            <person name="Liu Y."/>
        </authorList>
    </citation>
    <scope>NUCLEOTIDE SEQUENCE [LARGE SCALE GENOMIC DNA]</scope>
    <source>
        <strain evidence="1 2">B18</strain>
        <plasmid evidence="2">pb18-3</plasmid>
    </source>
</reference>